<evidence type="ECO:0000259" key="2">
    <source>
        <dbReference type="SMART" id="SM00327"/>
    </source>
</evidence>
<dbReference type="InterPro" id="IPR002035">
    <property type="entry name" value="VWF_A"/>
</dbReference>
<dbReference type="SUPFAM" id="SSF53300">
    <property type="entry name" value="vWA-like"/>
    <property type="match status" value="1"/>
</dbReference>
<organism evidence="3 4">
    <name type="scientific">Turnera subulata</name>
    <dbReference type="NCBI Taxonomy" id="218843"/>
    <lineage>
        <taxon>Eukaryota</taxon>
        <taxon>Viridiplantae</taxon>
        <taxon>Streptophyta</taxon>
        <taxon>Embryophyta</taxon>
        <taxon>Tracheophyta</taxon>
        <taxon>Spermatophyta</taxon>
        <taxon>Magnoliopsida</taxon>
        <taxon>eudicotyledons</taxon>
        <taxon>Gunneridae</taxon>
        <taxon>Pentapetalae</taxon>
        <taxon>rosids</taxon>
        <taxon>fabids</taxon>
        <taxon>Malpighiales</taxon>
        <taxon>Passifloraceae</taxon>
        <taxon>Turnera</taxon>
    </lineage>
</organism>
<dbReference type="GO" id="GO:0004842">
    <property type="term" value="F:ubiquitin-protein transferase activity"/>
    <property type="evidence" value="ECO:0007669"/>
    <property type="project" value="TreeGrafter"/>
</dbReference>
<dbReference type="OrthoDB" id="5855668at2759"/>
<dbReference type="SMART" id="SM00327">
    <property type="entry name" value="VWA"/>
    <property type="match status" value="1"/>
</dbReference>
<feature type="region of interest" description="Disordered" evidence="1">
    <location>
        <begin position="1"/>
        <end position="72"/>
    </location>
</feature>
<dbReference type="Proteomes" id="UP001141552">
    <property type="component" value="Unassembled WGS sequence"/>
</dbReference>
<keyword evidence="4" id="KW-1185">Reference proteome</keyword>
<dbReference type="InterPro" id="IPR010734">
    <property type="entry name" value="Copine_C"/>
</dbReference>
<dbReference type="EMBL" id="JAKUCV010004742">
    <property type="protein sequence ID" value="KAJ4834261.1"/>
    <property type="molecule type" value="Genomic_DNA"/>
</dbReference>
<dbReference type="PANTHER" id="PTHR45751">
    <property type="entry name" value="COPINE FAMILY PROTEIN 1"/>
    <property type="match status" value="1"/>
</dbReference>
<feature type="compositionally biased region" description="Low complexity" evidence="1">
    <location>
        <begin position="1"/>
        <end position="25"/>
    </location>
</feature>
<evidence type="ECO:0000313" key="3">
    <source>
        <dbReference type="EMBL" id="KAJ4834261.1"/>
    </source>
</evidence>
<dbReference type="CDD" id="cd01459">
    <property type="entry name" value="vWA_copine_like"/>
    <property type="match status" value="1"/>
</dbReference>
<gene>
    <name evidence="3" type="primary">RGLG2_3</name>
    <name evidence="3" type="ORF">Tsubulata_051244</name>
</gene>
<name>A0A9Q0FPU4_9ROSI</name>
<feature type="compositionally biased region" description="Basic and acidic residues" evidence="1">
    <location>
        <begin position="60"/>
        <end position="72"/>
    </location>
</feature>
<dbReference type="GO" id="GO:0005634">
    <property type="term" value="C:nucleus"/>
    <property type="evidence" value="ECO:0007669"/>
    <property type="project" value="TreeGrafter"/>
</dbReference>
<dbReference type="InterPro" id="IPR036465">
    <property type="entry name" value="vWFA_dom_sf"/>
</dbReference>
<dbReference type="PANTHER" id="PTHR45751:SF30">
    <property type="entry name" value="E3 UBIQUITIN-PROTEIN LIGASE RGLG5"/>
    <property type="match status" value="1"/>
</dbReference>
<feature type="domain" description="VWFA" evidence="2">
    <location>
        <begin position="99"/>
        <end position="302"/>
    </location>
</feature>
<proteinExistence type="predicted"/>
<evidence type="ECO:0000256" key="1">
    <source>
        <dbReference type="SAM" id="MobiDB-lite"/>
    </source>
</evidence>
<dbReference type="GO" id="GO:0016567">
    <property type="term" value="P:protein ubiquitination"/>
    <property type="evidence" value="ECO:0007669"/>
    <property type="project" value="TreeGrafter"/>
</dbReference>
<evidence type="ECO:0000313" key="4">
    <source>
        <dbReference type="Proteomes" id="UP001141552"/>
    </source>
</evidence>
<protein>
    <submittedName>
        <fullName evidence="3">E3 ubiquitin-protein ligase rglg2</fullName>
    </submittedName>
</protein>
<comment type="caution">
    <text evidence="3">The sequence shown here is derived from an EMBL/GenBank/DDBJ whole genome shotgun (WGS) entry which is preliminary data.</text>
</comment>
<dbReference type="AlphaFoldDB" id="A0A9Q0FPU4"/>
<feature type="compositionally biased region" description="Low complexity" evidence="1">
    <location>
        <begin position="360"/>
        <end position="370"/>
    </location>
</feature>
<accession>A0A9Q0FPU4</accession>
<dbReference type="InterPro" id="IPR052079">
    <property type="entry name" value="E3_ligase/Copine_domain"/>
</dbReference>
<feature type="compositionally biased region" description="Polar residues" evidence="1">
    <location>
        <begin position="26"/>
        <end position="43"/>
    </location>
</feature>
<reference evidence="3" key="2">
    <citation type="journal article" date="2023" name="Plants (Basel)">
        <title>Annotation of the Turnera subulata (Passifloraceae) Draft Genome Reveals the S-Locus Evolved after the Divergence of Turneroideae from Passifloroideae in a Stepwise Manner.</title>
        <authorList>
            <person name="Henning P.M."/>
            <person name="Roalson E.H."/>
            <person name="Mir W."/>
            <person name="McCubbin A.G."/>
            <person name="Shore J.S."/>
        </authorList>
    </citation>
    <scope>NUCLEOTIDE SEQUENCE</scope>
    <source>
        <strain evidence="3">F60SS</strain>
    </source>
</reference>
<reference evidence="3" key="1">
    <citation type="submission" date="2022-02" db="EMBL/GenBank/DDBJ databases">
        <authorList>
            <person name="Henning P.M."/>
            <person name="McCubbin A.G."/>
            <person name="Shore J.S."/>
        </authorList>
    </citation>
    <scope>NUCLEOTIDE SEQUENCE</scope>
    <source>
        <strain evidence="3">F60SS</strain>
        <tissue evidence="3">Leaves</tissue>
    </source>
</reference>
<sequence length="486" mass="53368">MGGKSSKGSSGRNYPSYGSPNSSSSWNQYGNPQAATYPHSSYNTPHHHHAPPSTASYEYEPERNRQPQKRLDRKYSRIADNYQTLDQVTAALAEAGLESSNLIVGIDFTKSNEWTGARSFNRKSLHHISSGKNPYEQAISIIGRTLSAFDEDNLIPCFGFGDASTHDQDVFSFFPDERFCNGFEEVLTRYKEIVPNLRLAGPTSFAPIIEMAITIVEQSGGQYHVLLIIADGQVTRSVDTERGQLSPQEQRTIDAIVKASRYPLSIILVGVGDGPWDMMREFDDNIPARAFDNFQFVNFTEIMSKNVNESRKETEFALSALMEIPSQYKATLELGILGQTRGDAAERVPLPPPLYGAPSGGSSKTSRSGSFQQRVPIHSGYDSPVRGYGSPARGYDTPASGYDTPVNPVPSSSSTYDNQVCPICLTNKKDMAFGLVASVEKTYNCAPFVEAQSRQGSGFISKASRSFHGTSLISCFYCGIFGFAWS</sequence>
<feature type="region of interest" description="Disordered" evidence="1">
    <location>
        <begin position="345"/>
        <end position="411"/>
    </location>
</feature>
<dbReference type="Pfam" id="PF07002">
    <property type="entry name" value="Copine"/>
    <property type="match status" value="1"/>
</dbReference>